<protein>
    <submittedName>
        <fullName evidence="1">Uncharacterized protein</fullName>
    </submittedName>
</protein>
<keyword evidence="2" id="KW-1185">Reference proteome</keyword>
<reference evidence="1 2" key="1">
    <citation type="submission" date="2024-08" db="EMBL/GenBank/DDBJ databases">
        <title>Gnathostoma spinigerum genome.</title>
        <authorList>
            <person name="Gonzalez-Bertolin B."/>
            <person name="Monzon S."/>
            <person name="Zaballos A."/>
            <person name="Jimenez P."/>
            <person name="Dekumyoy P."/>
            <person name="Varona S."/>
            <person name="Cuesta I."/>
            <person name="Sumanam S."/>
            <person name="Adisakwattana P."/>
            <person name="Gasser R.B."/>
            <person name="Hernandez-Gonzalez A."/>
            <person name="Young N.D."/>
            <person name="Perteguer M.J."/>
        </authorList>
    </citation>
    <scope>NUCLEOTIDE SEQUENCE [LARGE SCALE GENOMIC DNA]</scope>
    <source>
        <strain evidence="1">AL3</strain>
        <tissue evidence="1">Liver</tissue>
    </source>
</reference>
<proteinExistence type="predicted"/>
<dbReference type="AlphaFoldDB" id="A0ABD6F4L5"/>
<accession>A0ABD6F4L5</accession>
<evidence type="ECO:0000313" key="2">
    <source>
        <dbReference type="Proteomes" id="UP001608902"/>
    </source>
</evidence>
<name>A0ABD6F4L5_9BILA</name>
<evidence type="ECO:0000313" key="1">
    <source>
        <dbReference type="EMBL" id="MFH4984675.1"/>
    </source>
</evidence>
<sequence>MLIRGNLYCPGDLFTTYFRPCGLLYKAVEYPAKEKDWKGMAEIGGHQYVFTSTKLFHLLEAGRVDGQGFPISHLISC</sequence>
<organism evidence="1 2">
    <name type="scientific">Gnathostoma spinigerum</name>
    <dbReference type="NCBI Taxonomy" id="75299"/>
    <lineage>
        <taxon>Eukaryota</taxon>
        <taxon>Metazoa</taxon>
        <taxon>Ecdysozoa</taxon>
        <taxon>Nematoda</taxon>
        <taxon>Chromadorea</taxon>
        <taxon>Rhabditida</taxon>
        <taxon>Spirurina</taxon>
        <taxon>Gnathostomatomorpha</taxon>
        <taxon>Gnathostomatoidea</taxon>
        <taxon>Gnathostomatidae</taxon>
        <taxon>Gnathostoma</taxon>
    </lineage>
</organism>
<comment type="caution">
    <text evidence="1">The sequence shown here is derived from an EMBL/GenBank/DDBJ whole genome shotgun (WGS) entry which is preliminary data.</text>
</comment>
<gene>
    <name evidence="1" type="ORF">AB6A40_011384</name>
</gene>
<dbReference type="EMBL" id="JBGFUD010020035">
    <property type="protein sequence ID" value="MFH4984675.1"/>
    <property type="molecule type" value="Genomic_DNA"/>
</dbReference>
<dbReference type="Proteomes" id="UP001608902">
    <property type="component" value="Unassembled WGS sequence"/>
</dbReference>